<reference evidence="1" key="2">
    <citation type="submission" date="2010-05" db="EMBL/GenBank/DDBJ databases">
        <authorList>
            <person name="Almeida L.G."/>
            <person name="Nicolas M.F."/>
            <person name="Souza R.C."/>
            <person name="Vasconcelos A.T.R."/>
        </authorList>
    </citation>
    <scope>NUCLEOTIDE SEQUENCE</scope>
</reference>
<dbReference type="VEuPathDB" id="VectorBase:ADAC009303"/>
<reference evidence="1 3" key="1">
    <citation type="journal article" date="2010" name="BMC Genomics">
        <title>Combination of measures distinguishes pre-miRNAs from other stem-loops in the genome of the newly sequenced Anopheles darlingi.</title>
        <authorList>
            <person name="Mendes N.D."/>
            <person name="Freitas A.T."/>
            <person name="Vasconcelos A.T."/>
            <person name="Sagot M.F."/>
        </authorList>
    </citation>
    <scope>NUCLEOTIDE SEQUENCE</scope>
</reference>
<dbReference type="Proteomes" id="UP000000673">
    <property type="component" value="Unassembled WGS sequence"/>
</dbReference>
<evidence type="ECO:0000313" key="3">
    <source>
        <dbReference type="Proteomes" id="UP000000673"/>
    </source>
</evidence>
<dbReference type="AlphaFoldDB" id="W5J445"/>
<reference evidence="2" key="4">
    <citation type="submission" date="2015-06" db="UniProtKB">
        <authorList>
            <consortium name="EnsemblMetazoa"/>
        </authorList>
    </citation>
    <scope>IDENTIFICATION</scope>
</reference>
<evidence type="ECO:0000313" key="1">
    <source>
        <dbReference type="EMBL" id="ETN59167.1"/>
    </source>
</evidence>
<proteinExistence type="predicted"/>
<name>W5J445_ANODA</name>
<dbReference type="EnsemblMetazoa" id="ADAC009303-RA">
    <property type="protein sequence ID" value="ADAC009303-PA"/>
    <property type="gene ID" value="ADAC009303"/>
</dbReference>
<reference evidence="1" key="3">
    <citation type="journal article" date="2013" name="Nucleic Acids Res.">
        <title>The genome of Anopheles darlingi, the main neotropical malaria vector.</title>
        <authorList>
            <person name="Marinotti O."/>
            <person name="Cerqueira G.C."/>
            <person name="de Almeida L.G."/>
            <person name="Ferro M.I."/>
            <person name="Loreto E.L."/>
            <person name="Zaha A."/>
            <person name="Teixeira S.M."/>
            <person name="Wespiser A.R."/>
            <person name="Almeida E Silva A."/>
            <person name="Schlindwein A.D."/>
            <person name="Pacheco A.C."/>
            <person name="Silva A.L."/>
            <person name="Graveley B.R."/>
            <person name="Walenz B.P."/>
            <person name="Lima Bde A."/>
            <person name="Ribeiro C.A."/>
            <person name="Nunes-Silva C.G."/>
            <person name="de Carvalho C.R."/>
            <person name="Soares C.M."/>
            <person name="de Menezes C.B."/>
            <person name="Matiolli C."/>
            <person name="Caffrey D."/>
            <person name="Araujo D.A."/>
            <person name="de Oliveira D.M."/>
            <person name="Golenbock D."/>
            <person name="Grisard E.C."/>
            <person name="Fantinatti-Garboggini F."/>
            <person name="de Carvalho F.M."/>
            <person name="Barcellos F.G."/>
            <person name="Prosdocimi F."/>
            <person name="May G."/>
            <person name="Azevedo Junior G.M."/>
            <person name="Guimaraes G.M."/>
            <person name="Goldman G.H."/>
            <person name="Padilha I.Q."/>
            <person name="Batista Jda S."/>
            <person name="Ferro J.A."/>
            <person name="Ribeiro J.M."/>
            <person name="Fietto J.L."/>
            <person name="Dabbas K.M."/>
            <person name="Cerdeira L."/>
            <person name="Agnez-Lima L.F."/>
            <person name="Brocchi M."/>
            <person name="de Carvalho M.O."/>
            <person name="Teixeira Mde M."/>
            <person name="Diniz Maia Mde M."/>
            <person name="Goldman M.H."/>
            <person name="Cruz Schneider M.P."/>
            <person name="Felipe M.S."/>
            <person name="Hungria M."/>
            <person name="Nicolas M.F."/>
            <person name="Pereira M."/>
            <person name="Montes M.A."/>
            <person name="Cantao M.E."/>
            <person name="Vincentz M."/>
            <person name="Rafael M.S."/>
            <person name="Silverman N."/>
            <person name="Stoco P.H."/>
            <person name="Souza R.C."/>
            <person name="Vicentini R."/>
            <person name="Gazzinelli R.T."/>
            <person name="Neves Rde O."/>
            <person name="Silva R."/>
            <person name="Astolfi-Filho S."/>
            <person name="Maciel T.E."/>
            <person name="Urmenyi T.P."/>
            <person name="Tadei W.P."/>
            <person name="Camargo E.P."/>
            <person name="de Vasconcelos A.T."/>
        </authorList>
    </citation>
    <scope>NUCLEOTIDE SEQUENCE</scope>
</reference>
<accession>W5J445</accession>
<dbReference type="EMBL" id="ADMH02002101">
    <property type="protein sequence ID" value="ETN59167.1"/>
    <property type="molecule type" value="Genomic_DNA"/>
</dbReference>
<dbReference type="HOGENOM" id="CLU_2238850_0_0_1"/>
<organism evidence="1">
    <name type="scientific">Anopheles darlingi</name>
    <name type="common">Mosquito</name>
    <dbReference type="NCBI Taxonomy" id="43151"/>
    <lineage>
        <taxon>Eukaryota</taxon>
        <taxon>Metazoa</taxon>
        <taxon>Ecdysozoa</taxon>
        <taxon>Arthropoda</taxon>
        <taxon>Hexapoda</taxon>
        <taxon>Insecta</taxon>
        <taxon>Pterygota</taxon>
        <taxon>Neoptera</taxon>
        <taxon>Endopterygota</taxon>
        <taxon>Diptera</taxon>
        <taxon>Nematocera</taxon>
        <taxon>Culicoidea</taxon>
        <taxon>Culicidae</taxon>
        <taxon>Anophelinae</taxon>
        <taxon>Anopheles</taxon>
    </lineage>
</organism>
<evidence type="ECO:0000313" key="2">
    <source>
        <dbReference type="EnsemblMetazoa" id="ADAC009303-PA"/>
    </source>
</evidence>
<protein>
    <submittedName>
        <fullName evidence="1 2">Uncharacterized protein</fullName>
    </submittedName>
</protein>
<keyword evidence="3" id="KW-1185">Reference proteome</keyword>
<gene>
    <name evidence="1" type="ORF">AND_009303</name>
</gene>
<sequence length="105" mass="12022">MLMDLLTHFAAPEAFELQPHNQRYSTDSANKQGNVCRTIVGFSSRKPRREYAHNCLEDEEAVKRLQRPPNRCLAHNCRELTASAFGSKRGDQRREKVCAPSDAYK</sequence>